<keyword evidence="3" id="KW-1185">Reference proteome</keyword>
<name>A0A1R1PPZ7_ZANCU</name>
<evidence type="ECO:0000313" key="3">
    <source>
        <dbReference type="Proteomes" id="UP000188320"/>
    </source>
</evidence>
<organism evidence="2 3">
    <name type="scientific">Zancudomyces culisetae</name>
    <name type="common">Gut fungus</name>
    <name type="synonym">Smittium culisetae</name>
    <dbReference type="NCBI Taxonomy" id="1213189"/>
    <lineage>
        <taxon>Eukaryota</taxon>
        <taxon>Fungi</taxon>
        <taxon>Fungi incertae sedis</taxon>
        <taxon>Zoopagomycota</taxon>
        <taxon>Kickxellomycotina</taxon>
        <taxon>Harpellomycetes</taxon>
        <taxon>Harpellales</taxon>
        <taxon>Legeriomycetaceae</taxon>
        <taxon>Zancudomyces</taxon>
    </lineage>
</organism>
<comment type="caution">
    <text evidence="2">The sequence shown here is derived from an EMBL/GenBank/DDBJ whole genome shotgun (WGS) entry which is preliminary data.</text>
</comment>
<gene>
    <name evidence="2" type="ORF">AX774_g3488</name>
</gene>
<protein>
    <submittedName>
        <fullName evidence="2">Uncharacterized protein</fullName>
    </submittedName>
</protein>
<dbReference type="Proteomes" id="UP000188320">
    <property type="component" value="Unassembled WGS sequence"/>
</dbReference>
<keyword evidence="1" id="KW-0175">Coiled coil</keyword>
<reference evidence="3" key="1">
    <citation type="submission" date="2017-01" db="EMBL/GenBank/DDBJ databases">
        <authorList>
            <person name="Wang Y."/>
            <person name="White M."/>
            <person name="Kvist S."/>
            <person name="Moncalvo J.-M."/>
        </authorList>
    </citation>
    <scope>NUCLEOTIDE SEQUENCE [LARGE SCALE GENOMIC DNA]</scope>
    <source>
        <strain evidence="3">COL-18-3</strain>
    </source>
</reference>
<accession>A0A1R1PPZ7</accession>
<proteinExistence type="predicted"/>
<dbReference type="OrthoDB" id="261426at2759"/>
<dbReference type="AlphaFoldDB" id="A0A1R1PPZ7"/>
<sequence length="133" mass="15721">MEEINPRYPVTQRNELGGENAQLDEIRKVAFLSISNQVKKIKDLINTEIPAEAIEITGSIQGEEKTEHEEKMGVFRDDFGPLIELEQRYKEQNKALEKEVEETEKYLQQIDAMYLDISEDFSRYKERIKQYIY</sequence>
<dbReference type="EMBL" id="LSSK01000536">
    <property type="protein sequence ID" value="OMH83011.1"/>
    <property type="molecule type" value="Genomic_DNA"/>
</dbReference>
<feature type="coiled-coil region" evidence="1">
    <location>
        <begin position="82"/>
        <end position="113"/>
    </location>
</feature>
<evidence type="ECO:0000256" key="1">
    <source>
        <dbReference type="SAM" id="Coils"/>
    </source>
</evidence>
<evidence type="ECO:0000313" key="2">
    <source>
        <dbReference type="EMBL" id="OMH83011.1"/>
    </source>
</evidence>